<geneLocation type="plasmid" evidence="2">
    <name>pb18-1</name>
</geneLocation>
<evidence type="ECO:0000313" key="2">
    <source>
        <dbReference type="Proteomes" id="UP000503440"/>
    </source>
</evidence>
<name>A0A6C0Y6B2_9GAMM</name>
<dbReference type="AlphaFoldDB" id="A0A6C0Y6B2"/>
<evidence type="ECO:0000313" key="1">
    <source>
        <dbReference type="EMBL" id="QIC71698.1"/>
    </source>
</evidence>
<dbReference type="Proteomes" id="UP000503440">
    <property type="component" value="Plasmid pB18-1"/>
</dbReference>
<sequence length="265" mass="30778">MGALQQVADTEIKEFSFDLKLNQVAHAIRFIQECCDNKYPFLKNQNHYFDKTGNGDFTLSKANCFKFVGDVFGNISQAVLIAESQQITNKFDLFITKQEFELRNYPVNYSFYLQQVSKVSNYLVEGCQPIFPDEVVNQICSKKVSEITESRIDLEKIGEQQIHQILDAVNYFCRLMNLLNSIQFLFIASVALSVNRGFAVLVSEFSKLETSELQKFGIKEEQYKDLFLFSTNLMRFFNRLFSVFLLDHENTSKIHLYMKNFRSIG</sequence>
<dbReference type="RefSeq" id="WP_163146356.1">
    <property type="nucleotide sequence ID" value="NZ_CP044456.1"/>
</dbReference>
<reference evidence="1 2" key="1">
    <citation type="submission" date="2019-09" db="EMBL/GenBank/DDBJ databases">
        <title>Non-baumannii Acinetobacter spp. carrying blaNDM-1 isolated in China.</title>
        <authorList>
            <person name="Cui C."/>
            <person name="Chen C."/>
            <person name="Sun J."/>
            <person name="Liu Y."/>
        </authorList>
    </citation>
    <scope>NUCLEOTIDE SEQUENCE [LARGE SCALE GENOMIC DNA]</scope>
    <source>
        <strain evidence="1 2">B18</strain>
        <plasmid evidence="2">pb18-1</plasmid>
    </source>
</reference>
<dbReference type="EMBL" id="CP044456">
    <property type="protein sequence ID" value="QIC71698.1"/>
    <property type="molecule type" value="Genomic_DNA"/>
</dbReference>
<proteinExistence type="predicted"/>
<organism evidence="1 2">
    <name type="scientific">Acinetobacter indicus</name>
    <dbReference type="NCBI Taxonomy" id="756892"/>
    <lineage>
        <taxon>Bacteria</taxon>
        <taxon>Pseudomonadati</taxon>
        <taxon>Pseudomonadota</taxon>
        <taxon>Gammaproteobacteria</taxon>
        <taxon>Moraxellales</taxon>
        <taxon>Moraxellaceae</taxon>
        <taxon>Acinetobacter</taxon>
    </lineage>
</organism>
<accession>A0A6C0Y6B2</accession>
<protein>
    <submittedName>
        <fullName evidence="1">Uncharacterized protein</fullName>
    </submittedName>
</protein>
<gene>
    <name evidence="1" type="ORF">FSC09_14985</name>
</gene>
<keyword evidence="1" id="KW-0614">Plasmid</keyword>